<dbReference type="GO" id="GO:0005737">
    <property type="term" value="C:cytoplasm"/>
    <property type="evidence" value="ECO:0007669"/>
    <property type="project" value="UniProtKB-ARBA"/>
</dbReference>
<evidence type="ECO:0000313" key="6">
    <source>
        <dbReference type="EMBL" id="RKD92064.1"/>
    </source>
</evidence>
<keyword evidence="4" id="KW-0411">Iron-sulfur</keyword>
<proteinExistence type="predicted"/>
<dbReference type="InterPro" id="IPR042216">
    <property type="entry name" value="MitoNEET_CISD"/>
</dbReference>
<dbReference type="Pfam" id="PF09360">
    <property type="entry name" value="zf-CDGSH"/>
    <property type="match status" value="1"/>
</dbReference>
<dbReference type="GO" id="GO:0051537">
    <property type="term" value="F:2 iron, 2 sulfur cluster binding"/>
    <property type="evidence" value="ECO:0007669"/>
    <property type="project" value="UniProtKB-KW"/>
</dbReference>
<dbReference type="GO" id="GO:0046872">
    <property type="term" value="F:metal ion binding"/>
    <property type="evidence" value="ECO:0007669"/>
    <property type="project" value="UniProtKB-KW"/>
</dbReference>
<organism evidence="6 7">
    <name type="scientific">Mangrovibacterium diazotrophicum</name>
    <dbReference type="NCBI Taxonomy" id="1261403"/>
    <lineage>
        <taxon>Bacteria</taxon>
        <taxon>Pseudomonadati</taxon>
        <taxon>Bacteroidota</taxon>
        <taxon>Bacteroidia</taxon>
        <taxon>Marinilabiliales</taxon>
        <taxon>Prolixibacteraceae</taxon>
        <taxon>Mangrovibacterium</taxon>
    </lineage>
</organism>
<reference evidence="6 7" key="1">
    <citation type="submission" date="2018-09" db="EMBL/GenBank/DDBJ databases">
        <title>Genomic Encyclopedia of Archaeal and Bacterial Type Strains, Phase II (KMG-II): from individual species to whole genera.</title>
        <authorList>
            <person name="Goeker M."/>
        </authorList>
    </citation>
    <scope>NUCLEOTIDE SEQUENCE [LARGE SCALE GENOMIC DNA]</scope>
    <source>
        <strain evidence="6 7">DSM 27148</strain>
    </source>
</reference>
<keyword evidence="2" id="KW-0479">Metal-binding</keyword>
<dbReference type="EMBL" id="RAPN01000001">
    <property type="protein sequence ID" value="RKD92064.1"/>
    <property type="molecule type" value="Genomic_DNA"/>
</dbReference>
<dbReference type="RefSeq" id="WP_120273315.1">
    <property type="nucleotide sequence ID" value="NZ_RAPN01000001.1"/>
</dbReference>
<keyword evidence="3" id="KW-0408">Iron</keyword>
<dbReference type="Proteomes" id="UP000283387">
    <property type="component" value="Unassembled WGS sequence"/>
</dbReference>
<evidence type="ECO:0000256" key="3">
    <source>
        <dbReference type="ARBA" id="ARBA00023004"/>
    </source>
</evidence>
<protein>
    <submittedName>
        <fullName evidence="6">CDGSH-type Zn-finger protein</fullName>
    </submittedName>
</protein>
<dbReference type="Gene3D" id="3.40.5.90">
    <property type="entry name" value="CDGSH iron-sulfur domain, mitoNEET-type"/>
    <property type="match status" value="1"/>
</dbReference>
<keyword evidence="1" id="KW-0001">2Fe-2S</keyword>
<evidence type="ECO:0000259" key="5">
    <source>
        <dbReference type="SMART" id="SM00704"/>
    </source>
</evidence>
<evidence type="ECO:0000313" key="7">
    <source>
        <dbReference type="Proteomes" id="UP000283387"/>
    </source>
</evidence>
<dbReference type="SMART" id="SM00704">
    <property type="entry name" value="ZnF_CDGSH"/>
    <property type="match status" value="1"/>
</dbReference>
<dbReference type="AlphaFoldDB" id="A0A419W9H1"/>
<evidence type="ECO:0000256" key="1">
    <source>
        <dbReference type="ARBA" id="ARBA00022714"/>
    </source>
</evidence>
<evidence type="ECO:0000256" key="4">
    <source>
        <dbReference type="ARBA" id="ARBA00023014"/>
    </source>
</evidence>
<dbReference type="InterPro" id="IPR018967">
    <property type="entry name" value="FeS-contain_CDGSH-typ"/>
</dbReference>
<keyword evidence="7" id="KW-1185">Reference proteome</keyword>
<evidence type="ECO:0000256" key="2">
    <source>
        <dbReference type="ARBA" id="ARBA00022723"/>
    </source>
</evidence>
<sequence length="66" mass="7204">MSQEAKKEAVTIKLFKDGPYLVEGVVNITTVDGETKEYTNPHLCRCGGSSNKPFCDGTHKKIGFKG</sequence>
<dbReference type="OrthoDB" id="9795032at2"/>
<accession>A0A419W9H1</accession>
<gene>
    <name evidence="6" type="ORF">BC643_2434</name>
</gene>
<name>A0A419W9H1_9BACT</name>
<feature type="domain" description="Iron-binding zinc finger CDGSH type" evidence="5">
    <location>
        <begin position="23"/>
        <end position="65"/>
    </location>
</feature>
<comment type="caution">
    <text evidence="6">The sequence shown here is derived from an EMBL/GenBank/DDBJ whole genome shotgun (WGS) entry which is preliminary data.</text>
</comment>